<comment type="caution">
    <text evidence="1">The sequence shown here is derived from an EMBL/GenBank/DDBJ whole genome shotgun (WGS) entry which is preliminary data.</text>
</comment>
<dbReference type="EMBL" id="NIRI02000077">
    <property type="protein sequence ID" value="KAG5441519.1"/>
    <property type="molecule type" value="Genomic_DNA"/>
</dbReference>
<proteinExistence type="predicted"/>
<reference evidence="1 2" key="1">
    <citation type="journal article" date="2018" name="Biotechnol. Adv.">
        <title>Improved genomic resources and new bioinformatic workflow for the carcinogenic parasite Clonorchis sinensis: Biotechnological implications.</title>
        <authorList>
            <person name="Wang D."/>
            <person name="Korhonen P.K."/>
            <person name="Gasser R.B."/>
            <person name="Young N.D."/>
        </authorList>
    </citation>
    <scope>NUCLEOTIDE SEQUENCE [LARGE SCALE GENOMIC DNA]</scope>
    <source>
        <strain evidence="1">Cs-k2</strain>
    </source>
</reference>
<evidence type="ECO:0000313" key="1">
    <source>
        <dbReference type="EMBL" id="KAG5441519.1"/>
    </source>
</evidence>
<gene>
    <name evidence="1" type="ORF">CSKR_109766</name>
</gene>
<organism evidence="1 2">
    <name type="scientific">Clonorchis sinensis</name>
    <name type="common">Chinese liver fluke</name>
    <dbReference type="NCBI Taxonomy" id="79923"/>
    <lineage>
        <taxon>Eukaryota</taxon>
        <taxon>Metazoa</taxon>
        <taxon>Spiralia</taxon>
        <taxon>Lophotrochozoa</taxon>
        <taxon>Platyhelminthes</taxon>
        <taxon>Trematoda</taxon>
        <taxon>Digenea</taxon>
        <taxon>Opisthorchiida</taxon>
        <taxon>Opisthorchiata</taxon>
        <taxon>Opisthorchiidae</taxon>
        <taxon>Clonorchis</taxon>
    </lineage>
</organism>
<evidence type="ECO:0000313" key="2">
    <source>
        <dbReference type="Proteomes" id="UP000286415"/>
    </source>
</evidence>
<protein>
    <submittedName>
        <fullName evidence="1">Uncharacterized protein</fullName>
    </submittedName>
</protein>
<sequence length="291" mass="32402">MLIINSRSMKCDRCFIKMVQRHRAIFGGNSLSTYYRLFNRGEKFSYASRLQKLNVHLLLERVFLNFPGYSLTVTQIQANASKRLHQFRNRSYFSRDAMRIYEKTHYSLASSVKVPFSESELQSIGARRSESEFTHRKVCGSNLTSASQLSVSRLGQPSSIPALVQPSGGMASLITRLVVIVARLPCLRTRLFSLPGGRLMATHFVGMTVLICGVNLNHGLNRSAVTPFRCLAAMPPEGSARAEILPVRMAIRNVLLIRLLKILRQPTTGFALLGAHQAGTVPEFPSTLCST</sequence>
<dbReference type="Proteomes" id="UP000286415">
    <property type="component" value="Unassembled WGS sequence"/>
</dbReference>
<dbReference type="InParanoid" id="A0A3R7F547"/>
<dbReference type="AlphaFoldDB" id="A0A3R7F547"/>
<reference evidence="1 2" key="2">
    <citation type="journal article" date="2021" name="Genomics">
        <title>High-quality reference genome for Clonorchis sinensis.</title>
        <authorList>
            <person name="Young N.D."/>
            <person name="Stroehlein A.J."/>
            <person name="Kinkar L."/>
            <person name="Wang T."/>
            <person name="Sohn W.M."/>
            <person name="Chang B.C.H."/>
            <person name="Kaur P."/>
            <person name="Weisz D."/>
            <person name="Dudchenko O."/>
            <person name="Aiden E.L."/>
            <person name="Korhonen P.K."/>
            <person name="Gasser R.B."/>
        </authorList>
    </citation>
    <scope>NUCLEOTIDE SEQUENCE [LARGE SCALE GENOMIC DNA]</scope>
    <source>
        <strain evidence="1">Cs-k2</strain>
    </source>
</reference>
<accession>A0A3R7F547</accession>
<name>A0A3R7F547_CLOSI</name>
<keyword evidence="2" id="KW-1185">Reference proteome</keyword>